<reference evidence="3" key="1">
    <citation type="journal article" date="2019" name="Environ. Microbiol.">
        <title>Fungal ecological strategies reflected in gene transcription - a case study of two litter decomposers.</title>
        <authorList>
            <person name="Barbi F."/>
            <person name="Kohler A."/>
            <person name="Barry K."/>
            <person name="Baskaran P."/>
            <person name="Daum C."/>
            <person name="Fauchery L."/>
            <person name="Ihrmark K."/>
            <person name="Kuo A."/>
            <person name="LaButti K."/>
            <person name="Lipzen A."/>
            <person name="Morin E."/>
            <person name="Grigoriev I.V."/>
            <person name="Henrissat B."/>
            <person name="Lindahl B."/>
            <person name="Martin F."/>
        </authorList>
    </citation>
    <scope>NUCLEOTIDE SEQUENCE</scope>
    <source>
        <strain evidence="3">JB14</strain>
    </source>
</reference>
<feature type="region of interest" description="Disordered" evidence="1">
    <location>
        <begin position="1"/>
        <end position="21"/>
    </location>
</feature>
<dbReference type="Gene3D" id="1.20.900.10">
    <property type="entry name" value="Dbl homology (DH) domain"/>
    <property type="match status" value="1"/>
</dbReference>
<dbReference type="InterPro" id="IPR035899">
    <property type="entry name" value="DBL_dom_sf"/>
</dbReference>
<dbReference type="Pfam" id="PF00621">
    <property type="entry name" value="RhoGEF"/>
    <property type="match status" value="1"/>
</dbReference>
<keyword evidence="4" id="KW-1185">Reference proteome</keyword>
<dbReference type="InterPro" id="IPR000219">
    <property type="entry name" value="DH_dom"/>
</dbReference>
<feature type="compositionally biased region" description="Polar residues" evidence="1">
    <location>
        <begin position="1"/>
        <end position="11"/>
    </location>
</feature>
<proteinExistence type="predicted"/>
<dbReference type="PROSITE" id="PS50010">
    <property type="entry name" value="DH_2"/>
    <property type="match status" value="1"/>
</dbReference>
<dbReference type="InterPro" id="IPR051092">
    <property type="entry name" value="FYVE_RhoGEF_PH"/>
</dbReference>
<evidence type="ECO:0000313" key="3">
    <source>
        <dbReference type="EMBL" id="KAE9410916.1"/>
    </source>
</evidence>
<dbReference type="PANTHER" id="PTHR12673">
    <property type="entry name" value="FACIOGENITAL DYSPLASIA PROTEIN"/>
    <property type="match status" value="1"/>
</dbReference>
<protein>
    <recommendedName>
        <fullName evidence="2">DH domain-containing protein</fullName>
    </recommendedName>
</protein>
<sequence>MSVATTDNTGSNEERKIKDDKSKRAMVAKEILMSERTYVKGLQELMDSYIKPACTNVTVLSCVGSSEEVVIPASERRIVFGAVDALISFHKESFLPSLEKAVAPLMKPTADKEDIDSQLSLSVATLEGVILVFDQASAVTLIVPSKG</sequence>
<dbReference type="PANTHER" id="PTHR12673:SF270">
    <property type="entry name" value="FYVE-TYPE DOMAIN-CONTAINING PROTEIN"/>
    <property type="match status" value="1"/>
</dbReference>
<feature type="compositionally biased region" description="Basic and acidic residues" evidence="1">
    <location>
        <begin position="12"/>
        <end position="21"/>
    </location>
</feature>
<dbReference type="AlphaFoldDB" id="A0A6A4IK69"/>
<dbReference type="SUPFAM" id="SSF48065">
    <property type="entry name" value="DBL homology domain (DH-domain)"/>
    <property type="match status" value="1"/>
</dbReference>
<dbReference type="Proteomes" id="UP000799118">
    <property type="component" value="Unassembled WGS sequence"/>
</dbReference>
<dbReference type="GO" id="GO:0005737">
    <property type="term" value="C:cytoplasm"/>
    <property type="evidence" value="ECO:0007669"/>
    <property type="project" value="TreeGrafter"/>
</dbReference>
<dbReference type="OrthoDB" id="660555at2759"/>
<gene>
    <name evidence="3" type="ORF">BT96DRAFT_1053627</name>
</gene>
<organism evidence="3 4">
    <name type="scientific">Gymnopus androsaceus JB14</name>
    <dbReference type="NCBI Taxonomy" id="1447944"/>
    <lineage>
        <taxon>Eukaryota</taxon>
        <taxon>Fungi</taxon>
        <taxon>Dikarya</taxon>
        <taxon>Basidiomycota</taxon>
        <taxon>Agaricomycotina</taxon>
        <taxon>Agaricomycetes</taxon>
        <taxon>Agaricomycetidae</taxon>
        <taxon>Agaricales</taxon>
        <taxon>Marasmiineae</taxon>
        <taxon>Omphalotaceae</taxon>
        <taxon>Gymnopus</taxon>
    </lineage>
</organism>
<feature type="domain" description="DH" evidence="2">
    <location>
        <begin position="23"/>
        <end position="100"/>
    </location>
</feature>
<dbReference type="EMBL" id="ML769384">
    <property type="protein sequence ID" value="KAE9410916.1"/>
    <property type="molecule type" value="Genomic_DNA"/>
</dbReference>
<accession>A0A6A4IK69</accession>
<dbReference type="GO" id="GO:0005085">
    <property type="term" value="F:guanyl-nucleotide exchange factor activity"/>
    <property type="evidence" value="ECO:0007669"/>
    <property type="project" value="InterPro"/>
</dbReference>
<evidence type="ECO:0000259" key="2">
    <source>
        <dbReference type="PROSITE" id="PS50010"/>
    </source>
</evidence>
<evidence type="ECO:0000256" key="1">
    <source>
        <dbReference type="SAM" id="MobiDB-lite"/>
    </source>
</evidence>
<evidence type="ECO:0000313" key="4">
    <source>
        <dbReference type="Proteomes" id="UP000799118"/>
    </source>
</evidence>
<name>A0A6A4IK69_9AGAR</name>